<proteinExistence type="inferred from homology"/>
<evidence type="ECO:0000313" key="4">
    <source>
        <dbReference type="Proteomes" id="UP000315364"/>
    </source>
</evidence>
<dbReference type="PANTHER" id="PTHR35174">
    <property type="entry name" value="BLL7171 PROTEIN-RELATED"/>
    <property type="match status" value="1"/>
</dbReference>
<name>A0A5B8LQL3_9HYPH</name>
<dbReference type="Pfam" id="PF03795">
    <property type="entry name" value="YCII"/>
    <property type="match status" value="1"/>
</dbReference>
<dbReference type="Proteomes" id="UP000315364">
    <property type="component" value="Chromosome"/>
</dbReference>
<evidence type="ECO:0000313" key="3">
    <source>
        <dbReference type="EMBL" id="QDZ10356.1"/>
    </source>
</evidence>
<comment type="similarity">
    <text evidence="1">Belongs to the YciI family.</text>
</comment>
<dbReference type="PANTHER" id="PTHR35174:SF3">
    <property type="entry name" value="BLL7171 PROTEIN"/>
    <property type="match status" value="1"/>
</dbReference>
<gene>
    <name evidence="3" type="ORF">FPZ08_06095</name>
</gene>
<dbReference type="InterPro" id="IPR011008">
    <property type="entry name" value="Dimeric_a/b-barrel"/>
</dbReference>
<dbReference type="OrthoDB" id="9807535at2"/>
<dbReference type="EMBL" id="CP042304">
    <property type="protein sequence ID" value="QDZ10356.1"/>
    <property type="molecule type" value="Genomic_DNA"/>
</dbReference>
<feature type="domain" description="YCII-related" evidence="2">
    <location>
        <begin position="15"/>
        <end position="127"/>
    </location>
</feature>
<evidence type="ECO:0000256" key="1">
    <source>
        <dbReference type="ARBA" id="ARBA00007689"/>
    </source>
</evidence>
<protein>
    <submittedName>
        <fullName evidence="3">YciI family protein</fullName>
    </submittedName>
</protein>
<dbReference type="InterPro" id="IPR005545">
    <property type="entry name" value="YCII"/>
</dbReference>
<dbReference type="Gene3D" id="3.30.70.1060">
    <property type="entry name" value="Dimeric alpha+beta barrel"/>
    <property type="match status" value="1"/>
</dbReference>
<reference evidence="3 4" key="1">
    <citation type="submission" date="2019-07" db="EMBL/GenBank/DDBJ databases">
        <title>Full genome sequence of Devosia sp. Gsoil 520.</title>
        <authorList>
            <person name="Im W.-T."/>
        </authorList>
    </citation>
    <scope>NUCLEOTIDE SEQUENCE [LARGE SCALE GENOMIC DNA]</scope>
    <source>
        <strain evidence="3 4">Gsoil 520</strain>
    </source>
</reference>
<dbReference type="AlphaFoldDB" id="A0A5B8LQL3"/>
<keyword evidence="4" id="KW-1185">Reference proteome</keyword>
<accession>A0A5B8LQL3</accession>
<dbReference type="KEGG" id="dea:FPZ08_06095"/>
<dbReference type="SUPFAM" id="SSF54909">
    <property type="entry name" value="Dimeric alpha+beta barrel"/>
    <property type="match status" value="1"/>
</dbReference>
<sequence length="145" mass="16159">MATRRGGVQPWRVTMKFLCLVYFGPGAFAGLTPDQMRAVGDATIEHDHKLRQSGHLLIASPLEDVETGVGIDRRRLKMSLIDGPYAETKEVVGGFLLLEARDMEEAVALFDDDPIAAHCRLEIRPLVEDHRHSETGQARPELRLS</sequence>
<evidence type="ECO:0000259" key="2">
    <source>
        <dbReference type="Pfam" id="PF03795"/>
    </source>
</evidence>
<organism evidence="3 4">
    <name type="scientific">Devosia ginsengisoli</name>
    <dbReference type="NCBI Taxonomy" id="400770"/>
    <lineage>
        <taxon>Bacteria</taxon>
        <taxon>Pseudomonadati</taxon>
        <taxon>Pseudomonadota</taxon>
        <taxon>Alphaproteobacteria</taxon>
        <taxon>Hyphomicrobiales</taxon>
        <taxon>Devosiaceae</taxon>
        <taxon>Devosia</taxon>
    </lineage>
</organism>